<reference evidence="2" key="1">
    <citation type="journal article" date="2019" name="Int. J. Syst. Evol. Microbiol.">
        <title>The Global Catalogue of Microorganisms (GCM) 10K type strain sequencing project: providing services to taxonomists for standard genome sequencing and annotation.</title>
        <authorList>
            <consortium name="The Broad Institute Genomics Platform"/>
            <consortium name="The Broad Institute Genome Sequencing Center for Infectious Disease"/>
            <person name="Wu L."/>
            <person name="Ma J."/>
        </authorList>
    </citation>
    <scope>NUCLEOTIDE SEQUENCE [LARGE SCALE GENOMIC DNA]</scope>
    <source>
        <strain evidence="2">KCTC 42587</strain>
    </source>
</reference>
<accession>A0ABW5KWA0</accession>
<evidence type="ECO:0000313" key="1">
    <source>
        <dbReference type="EMBL" id="MFD2552573.1"/>
    </source>
</evidence>
<gene>
    <name evidence="1" type="ORF">ACFSQP_12190</name>
</gene>
<protein>
    <submittedName>
        <fullName evidence="1">Uncharacterized protein</fullName>
    </submittedName>
</protein>
<comment type="caution">
    <text evidence="1">The sequence shown here is derived from an EMBL/GenBank/DDBJ whole genome shotgun (WGS) entry which is preliminary data.</text>
</comment>
<keyword evidence="2" id="KW-1185">Reference proteome</keyword>
<dbReference type="EMBL" id="JBHULS010000007">
    <property type="protein sequence ID" value="MFD2552573.1"/>
    <property type="molecule type" value="Genomic_DNA"/>
</dbReference>
<evidence type="ECO:0000313" key="2">
    <source>
        <dbReference type="Proteomes" id="UP001597472"/>
    </source>
</evidence>
<sequence length="103" mass="12013">MADSDALIAKSAELQVLHFAQALQLNDKQQEQAQNIILNYLKTEKFKNLITNKPDKFQPNQNKEQQVKQINRALLDIPQFQRELTSILNESQEQKINKLIPRE</sequence>
<name>A0ABW5KWA0_9FLAO</name>
<dbReference type="Proteomes" id="UP001597472">
    <property type="component" value="Unassembled WGS sequence"/>
</dbReference>
<proteinExistence type="predicted"/>
<dbReference type="RefSeq" id="WP_376894902.1">
    <property type="nucleotide sequence ID" value="NZ_JBHULS010000007.1"/>
</dbReference>
<organism evidence="1 2">
    <name type="scientific">Bizionia sediminis</name>
    <dbReference type="NCBI Taxonomy" id="1737064"/>
    <lineage>
        <taxon>Bacteria</taxon>
        <taxon>Pseudomonadati</taxon>
        <taxon>Bacteroidota</taxon>
        <taxon>Flavobacteriia</taxon>
        <taxon>Flavobacteriales</taxon>
        <taxon>Flavobacteriaceae</taxon>
        <taxon>Bizionia</taxon>
    </lineage>
</organism>